<comment type="caution">
    <text evidence="3">The sequence shown here is derived from an EMBL/GenBank/DDBJ whole genome shotgun (WGS) entry which is preliminary data.</text>
</comment>
<accession>A0A7X5YL08</accession>
<dbReference type="PANTHER" id="PTHR38340">
    <property type="entry name" value="S-LAYER PROTEIN"/>
    <property type="match status" value="1"/>
</dbReference>
<dbReference type="RefSeq" id="WP_168046953.1">
    <property type="nucleotide sequence ID" value="NZ_JAATJM010000001.1"/>
</dbReference>
<dbReference type="InterPro" id="IPR050557">
    <property type="entry name" value="RTX_toxin/Mannuronan_C5-epim"/>
</dbReference>
<evidence type="ECO:0000256" key="1">
    <source>
        <dbReference type="ARBA" id="ARBA00004613"/>
    </source>
</evidence>
<dbReference type="InterPro" id="IPR011049">
    <property type="entry name" value="Serralysin-like_metalloprot_C"/>
</dbReference>
<dbReference type="PROSITE" id="PS00330">
    <property type="entry name" value="HEMOLYSIN_CALCIUM"/>
    <property type="match status" value="6"/>
</dbReference>
<dbReference type="PANTHER" id="PTHR38340:SF1">
    <property type="entry name" value="S-LAYER PROTEIN"/>
    <property type="match status" value="1"/>
</dbReference>
<dbReference type="GO" id="GO:0005509">
    <property type="term" value="F:calcium ion binding"/>
    <property type="evidence" value="ECO:0007669"/>
    <property type="project" value="InterPro"/>
</dbReference>
<dbReference type="PRINTS" id="PR00313">
    <property type="entry name" value="CABNDNGRPT"/>
</dbReference>
<proteinExistence type="predicted"/>
<dbReference type="Proteomes" id="UP000587415">
    <property type="component" value="Unassembled WGS sequence"/>
</dbReference>
<dbReference type="EMBL" id="JAATJM010000001">
    <property type="protein sequence ID" value="NJC41668.1"/>
    <property type="molecule type" value="Genomic_DNA"/>
</dbReference>
<dbReference type="InterPro" id="IPR001343">
    <property type="entry name" value="Hemolysn_Ca-bd"/>
</dbReference>
<comment type="subcellular location">
    <subcellularLocation>
        <location evidence="1">Secreted</location>
    </subcellularLocation>
</comment>
<keyword evidence="2" id="KW-0964">Secreted</keyword>
<dbReference type="InterPro" id="IPR018511">
    <property type="entry name" value="Hemolysin-typ_Ca-bd_CS"/>
</dbReference>
<evidence type="ECO:0000313" key="4">
    <source>
        <dbReference type="Proteomes" id="UP000587415"/>
    </source>
</evidence>
<protein>
    <submittedName>
        <fullName evidence="3">Ca2+-binding RTX toxin-like protein</fullName>
    </submittedName>
</protein>
<evidence type="ECO:0000256" key="2">
    <source>
        <dbReference type="ARBA" id="ARBA00022525"/>
    </source>
</evidence>
<dbReference type="Gene3D" id="2.150.10.10">
    <property type="entry name" value="Serralysin-like metalloprotease, C-terminal"/>
    <property type="match status" value="7"/>
</dbReference>
<name>A0A7X5YL08_9CAUL</name>
<dbReference type="SUPFAM" id="SSF51120">
    <property type="entry name" value="beta-Roll"/>
    <property type="match status" value="7"/>
</dbReference>
<keyword evidence="4" id="KW-1185">Reference proteome</keyword>
<dbReference type="GO" id="GO:0005576">
    <property type="term" value="C:extracellular region"/>
    <property type="evidence" value="ECO:0007669"/>
    <property type="project" value="UniProtKB-SubCell"/>
</dbReference>
<dbReference type="Pfam" id="PF00353">
    <property type="entry name" value="HemolysinCabind"/>
    <property type="match status" value="11"/>
</dbReference>
<reference evidence="3 4" key="1">
    <citation type="submission" date="2020-03" db="EMBL/GenBank/DDBJ databases">
        <title>Genomic Encyclopedia of Type Strains, Phase IV (KMG-IV): sequencing the most valuable type-strain genomes for metagenomic binning, comparative biology and taxonomic classification.</title>
        <authorList>
            <person name="Goeker M."/>
        </authorList>
    </citation>
    <scope>NUCLEOTIDE SEQUENCE [LARGE SCALE GENOMIC DNA]</scope>
    <source>
        <strain evidence="3 4">DSM 4736</strain>
    </source>
</reference>
<evidence type="ECO:0000313" key="3">
    <source>
        <dbReference type="EMBL" id="NJC41668.1"/>
    </source>
</evidence>
<organism evidence="3 4">
    <name type="scientific">Brevundimonas alba</name>
    <dbReference type="NCBI Taxonomy" id="74314"/>
    <lineage>
        <taxon>Bacteria</taxon>
        <taxon>Pseudomonadati</taxon>
        <taxon>Pseudomonadota</taxon>
        <taxon>Alphaproteobacteria</taxon>
        <taxon>Caulobacterales</taxon>
        <taxon>Caulobacteraceae</taxon>
        <taxon>Brevundimonas</taxon>
    </lineage>
</organism>
<sequence>MAVTTTYGLAHLGEGAAGTMDAEADVFGLASGGYGFAGTDAGTTSGNTGLAPFSLVTGVDPSAAELTNGNIVIAGEDASSILFRIVGPNGATVLNTVSGIDANTSNADVAALTGGGLVIVCEDHFGATDSDIDIRIFDNAGGVIANFVADGTTADDRNAKVAALDNGTFAVAWTRTIGAETEIWFAVYSATGAVIAAPQLQDTVGTINRNVSICATSTGFAMAYEDNGWNGDVDITLSRRGFTGTFIGNTEIAGNATADEGPQIARFGNGMLAVSYGDNAAAGNTDVVVKLVDPATGQVIASQAARGIPLLGNDVVNNALTGYGYSTIVSLETNLTTGQVYYDRLQVRRSSAGDGADDVIVGDDLVDLMSGGEGADQLSGMGGADVLSGGGGNDQLDGGADIDIMNGGLGDDVFTANNTADQAVELANEGVDTVVSSTSYTLGANVENLFLVGAGNWAGVGNDLVNQIHGNSDANFLDGGGAADVMTGGLGNDTYIFDNAGDLAVELANEGLNDGISSGVIDLVLQDGDNIERIELTGLANLNATGSSTDNGVKGNAGNNVLNGGAGADFIEGQGGADTLIGGEGGDVMLGGAGDDTYFVDSKQDSFHEFDNEGVDHVFSTVTLSLFSAVENATLQGGSNVDVFGNNLVNVITGNAGNNYVDGAGSNDTLFGGDGDDTLVGGTGADTLTGGLGNDVFVVDSAGDVVVELEGQGVDRVESSVHYSLFGDVVEDLTLLGSAHIDGTGNSLGNRITGNSGNNTLAGYDGNDILTGGTGGDLMYGGWGDDVFYVDDIGDSAVEFDGQGTDLVYSSISFSLVGQHLENATMIAGNSGDLTGNQLNNRLAGSAGSNILSGAGGNDILVGGAGVDTLDGGAETDLADYSTAGSGVTANLEAGVTSNDGDGFTDTLISIENLTGSAFGDVLTGSGAANTLIGGTGVDVLNGGGGIDTVSYADALSGVAAQLNANKATNDGQGGTDTFLSIENLTGSNFNDTLIGDSGVNVLRGGTGTDTLLGLGGADVLWGGAGALNALQGGAGDDIYVLEAADSVTEFVGDGIDTVDARILTYVLANNVENLLFGGNGDFNGTGNALGNTITGGAGSDNLRGRGGVDVLIGGLGTDTVDYTLAAAGVTARLDLQKATNDGDGATDTFTSIENLTGSNFNDLLIGDGNSNILMGGVGSDTLLGGGGADLLMGGSGGANNQLQGGQGDDWYVLDAFDTCVELAGEGLDTIEARVGTYTLGANIENLLYTGPGKFVGNGNTMDNVLTGGALDDIMRGKGGNDTVFGGAGKDEVQLRGVAAEYTVAVEGNGYRIVDTVAGRDGSTFVDSVEVLRFVNNTTVTLSYPPPAEKILAPQILPTLLDDDAFVLPHVTDDQPLVLPGSETLKFHGDPLVLPQIEAPLFVNLEFHLPPSSDWMITLGHDGGILGDPI</sequence>
<gene>
    <name evidence="3" type="ORF">GGQ87_001926</name>
</gene>